<sequence length="837" mass="95908">LRKYFFLRVMERSFNIFSIFSVLLSLKIPFTKVQDDVQRGYSLPNARSIKEFQRFRLFNDGLDPIIVFALVIAKDDGSMSRIEYLNETVNIIDYVGENFAIKNITYNDICKNFCDANEAVRQFRNGMILNENAENFNTYDFINASFPIMHLLGRGLDLTPSFFGVQTYDPSEMKNSTTTNIKDLKVIVLQFRAQQPPQWTFKAKCTEINISIVKVMVFTMTFTQDEVVRTGMTLAPFISFGFVIMLIFSVTTVYINTIYIKQWSFYKAFYAIFGCICPLFATSAAIGLLFFLGLRFGSILFVTPFLILAIGVDDAFLMMNAWNRILAYQVEHRLNFEIRDMIVLIDVGPSITITSLTNMLTFGIGACISIPEIQILCIAIATAILFDYIYTITVYTSIMTIGGIYEIRQKNFEIYREEKKKNKVSIFFDSYCEWLSSGFTSLFLFIIIIIYWIISIRGALSAKAGLTPEKLFLSDSPLIEMNAIRDKYVLPAYTFVNIFVNNPGNLNDPKRVSIIKEMISEFEAMPECNGAEFSHFWIRDYEAYLTNEKLEDDFFKSSVAYSIEDLQTFFNWPEYQHWGGFVRLNYTEKSFFATVAFHGENQADWIQKLHILKKWRNIVDSYTDLDASIYNDEAFFTEQFETLIPTMIQTSLIVLVSMAVACWIFMVNICNVIVAVAAIISICIGVFGLLSLWQIDVDPISMATMIMGIGLAVDFPAHITFHYYRSGFDKRYSTAKERIAHSLITIGFPLLQCSGSTIFFTTCLLLIPCYMSEVFVKSIVLVISLGTIHALVIVPALLCSLSNIYQNLISPNDNKVFFHRNQLFSNFLFYLSLFTMP</sequence>
<evidence type="ECO:0000256" key="3">
    <source>
        <dbReference type="ARBA" id="ARBA00022475"/>
    </source>
</evidence>
<keyword evidence="6 8" id="KW-0472">Membrane</keyword>
<proteinExistence type="inferred from homology"/>
<dbReference type="SUPFAM" id="SSF82866">
    <property type="entry name" value="Multidrug efflux transporter AcrB transmembrane domain"/>
    <property type="match status" value="2"/>
</dbReference>
<keyword evidence="3" id="KW-1003">Cell membrane</keyword>
<dbReference type="GO" id="GO:0030659">
    <property type="term" value="C:cytoplasmic vesicle membrane"/>
    <property type="evidence" value="ECO:0007669"/>
    <property type="project" value="TreeGrafter"/>
</dbReference>
<reference evidence="11" key="1">
    <citation type="submission" date="2016-04" db="UniProtKB">
        <authorList>
            <consortium name="WormBaseParasite"/>
        </authorList>
    </citation>
    <scope>IDENTIFICATION</scope>
</reference>
<dbReference type="InterPro" id="IPR000731">
    <property type="entry name" value="SSD"/>
</dbReference>
<evidence type="ECO:0000256" key="4">
    <source>
        <dbReference type="ARBA" id="ARBA00022692"/>
    </source>
</evidence>
<dbReference type="PANTHER" id="PTHR10796">
    <property type="entry name" value="PATCHED-RELATED"/>
    <property type="match status" value="1"/>
</dbReference>
<dbReference type="WBParaSite" id="DME_0000880601-mRNA-1">
    <property type="protein sequence ID" value="DME_0000880601-mRNA-1"/>
    <property type="gene ID" value="DME_0000880601"/>
</dbReference>
<dbReference type="PANTHER" id="PTHR10796:SF95">
    <property type="entry name" value="SSD DOMAIN-CONTAINING PROTEIN"/>
    <property type="match status" value="1"/>
</dbReference>
<feature type="transmembrane region" description="Helical" evidence="8">
    <location>
        <begin position="647"/>
        <end position="665"/>
    </location>
</feature>
<evidence type="ECO:0000259" key="9">
    <source>
        <dbReference type="PROSITE" id="PS50156"/>
    </source>
</evidence>
<evidence type="ECO:0000313" key="11">
    <source>
        <dbReference type="WBParaSite" id="DME_0000880601-mRNA-1"/>
    </source>
</evidence>
<name>A0A158Q613_DRAME</name>
<dbReference type="InterPro" id="IPR001036">
    <property type="entry name" value="Acrflvin-R"/>
</dbReference>
<organism evidence="10 11">
    <name type="scientific">Dracunculus medinensis</name>
    <name type="common">Guinea worm</name>
    <dbReference type="NCBI Taxonomy" id="318479"/>
    <lineage>
        <taxon>Eukaryota</taxon>
        <taxon>Metazoa</taxon>
        <taxon>Ecdysozoa</taxon>
        <taxon>Nematoda</taxon>
        <taxon>Chromadorea</taxon>
        <taxon>Rhabditida</taxon>
        <taxon>Spirurina</taxon>
        <taxon>Dracunculoidea</taxon>
        <taxon>Dracunculidae</taxon>
        <taxon>Dracunculus</taxon>
    </lineage>
</organism>
<feature type="transmembrane region" description="Helical" evidence="8">
    <location>
        <begin position="742"/>
        <end position="767"/>
    </location>
</feature>
<dbReference type="AlphaFoldDB" id="A0A158Q613"/>
<dbReference type="GO" id="GO:0022857">
    <property type="term" value="F:transmembrane transporter activity"/>
    <property type="evidence" value="ECO:0007669"/>
    <property type="project" value="InterPro"/>
</dbReference>
<dbReference type="FunFam" id="1.20.1640.10:FF:000013">
    <property type="entry name" value="PaTched Related family"/>
    <property type="match status" value="1"/>
</dbReference>
<feature type="transmembrane region" description="Helical" evidence="8">
    <location>
        <begin position="699"/>
        <end position="721"/>
    </location>
</feature>
<feature type="domain" description="SSD" evidence="9">
    <location>
        <begin position="236"/>
        <end position="401"/>
    </location>
</feature>
<evidence type="ECO:0000256" key="2">
    <source>
        <dbReference type="ARBA" id="ARBA00005585"/>
    </source>
</evidence>
<feature type="transmembrane region" description="Helical" evidence="8">
    <location>
        <begin position="234"/>
        <end position="256"/>
    </location>
</feature>
<dbReference type="Pfam" id="PF02460">
    <property type="entry name" value="Patched"/>
    <property type="match status" value="1"/>
</dbReference>
<accession>A0A158Q613</accession>
<feature type="transmembrane region" description="Helical" evidence="8">
    <location>
        <begin position="388"/>
        <end position="407"/>
    </location>
</feature>
<keyword evidence="7" id="KW-0325">Glycoprotein</keyword>
<dbReference type="PROSITE" id="PS50156">
    <property type="entry name" value="SSD"/>
    <property type="match status" value="1"/>
</dbReference>
<feature type="transmembrane region" description="Helical" evidence="8">
    <location>
        <begin position="428"/>
        <end position="454"/>
    </location>
</feature>
<dbReference type="PRINTS" id="PR00702">
    <property type="entry name" value="ACRIFLAVINRP"/>
</dbReference>
<feature type="transmembrane region" description="Helical" evidence="8">
    <location>
        <begin position="672"/>
        <end position="693"/>
    </location>
</feature>
<comment type="similarity">
    <text evidence="2">Belongs to the patched family.</text>
</comment>
<comment type="subcellular location">
    <subcellularLocation>
        <location evidence="1">Cell membrane</location>
        <topology evidence="1">Multi-pass membrane protein</topology>
    </subcellularLocation>
</comment>
<feature type="transmembrane region" description="Helical" evidence="8">
    <location>
        <begin position="360"/>
        <end position="382"/>
    </location>
</feature>
<dbReference type="GO" id="GO:0018996">
    <property type="term" value="P:molting cycle, collagen and cuticulin-based cuticle"/>
    <property type="evidence" value="ECO:0007669"/>
    <property type="project" value="TreeGrafter"/>
</dbReference>
<evidence type="ECO:0000313" key="10">
    <source>
        <dbReference type="Proteomes" id="UP000038040"/>
    </source>
</evidence>
<feature type="transmembrane region" description="Helical" evidence="8">
    <location>
        <begin position="298"/>
        <end position="317"/>
    </location>
</feature>
<dbReference type="GO" id="GO:0005886">
    <property type="term" value="C:plasma membrane"/>
    <property type="evidence" value="ECO:0007669"/>
    <property type="project" value="UniProtKB-SubCell"/>
</dbReference>
<feature type="transmembrane region" description="Helical" evidence="8">
    <location>
        <begin position="268"/>
        <end position="292"/>
    </location>
</feature>
<feature type="transmembrane region" description="Helical" evidence="8">
    <location>
        <begin position="779"/>
        <end position="805"/>
    </location>
</feature>
<keyword evidence="4 8" id="KW-0812">Transmembrane</keyword>
<evidence type="ECO:0000256" key="5">
    <source>
        <dbReference type="ARBA" id="ARBA00022989"/>
    </source>
</evidence>
<evidence type="ECO:0000256" key="6">
    <source>
        <dbReference type="ARBA" id="ARBA00023136"/>
    </source>
</evidence>
<evidence type="ECO:0000256" key="1">
    <source>
        <dbReference type="ARBA" id="ARBA00004651"/>
    </source>
</evidence>
<dbReference type="Gene3D" id="1.20.1640.10">
    <property type="entry name" value="Multidrug efflux transporter AcrB transmembrane domain"/>
    <property type="match status" value="2"/>
</dbReference>
<dbReference type="InterPro" id="IPR003392">
    <property type="entry name" value="PTHD_SSD"/>
</dbReference>
<dbReference type="GO" id="GO:0006897">
    <property type="term" value="P:endocytosis"/>
    <property type="evidence" value="ECO:0007669"/>
    <property type="project" value="TreeGrafter"/>
</dbReference>
<dbReference type="Proteomes" id="UP000038040">
    <property type="component" value="Unplaced"/>
</dbReference>
<dbReference type="InterPro" id="IPR051697">
    <property type="entry name" value="Patched_domain-protein"/>
</dbReference>
<protein>
    <submittedName>
        <fullName evidence="11">SSD domain-containing protein</fullName>
    </submittedName>
</protein>
<evidence type="ECO:0000256" key="8">
    <source>
        <dbReference type="SAM" id="Phobius"/>
    </source>
</evidence>
<keyword evidence="5 8" id="KW-1133">Transmembrane helix</keyword>
<evidence type="ECO:0000256" key="7">
    <source>
        <dbReference type="ARBA" id="ARBA00023180"/>
    </source>
</evidence>